<protein>
    <submittedName>
        <fullName evidence="3">Uncharacterized protein</fullName>
    </submittedName>
</protein>
<organism evidence="2 3">
    <name type="scientific">Setaria digitata</name>
    <dbReference type="NCBI Taxonomy" id="48799"/>
    <lineage>
        <taxon>Eukaryota</taxon>
        <taxon>Metazoa</taxon>
        <taxon>Ecdysozoa</taxon>
        <taxon>Nematoda</taxon>
        <taxon>Chromadorea</taxon>
        <taxon>Rhabditida</taxon>
        <taxon>Spirurina</taxon>
        <taxon>Spiruromorpha</taxon>
        <taxon>Filarioidea</taxon>
        <taxon>Setariidae</taxon>
        <taxon>Setaria</taxon>
    </lineage>
</organism>
<name>A0A915Q1J5_9BILA</name>
<dbReference type="AlphaFoldDB" id="A0A915Q1J5"/>
<dbReference type="Proteomes" id="UP000887581">
    <property type="component" value="Unplaced"/>
</dbReference>
<sequence>MIQNFSTSLREDARTLSEIAEETRRIKQGRHHSVQEPPSIRLATIGEFDHPRAKLSVNLDIIFALRLDSNLNEWIYEMCCMLSKSSSTDFTKVGKNNKNRMDFVDAEEGVSGKRFLRWLGLSTSSSAGSSRQSSKKPPKRRMSTFS</sequence>
<keyword evidence="2" id="KW-1185">Reference proteome</keyword>
<feature type="region of interest" description="Disordered" evidence="1">
    <location>
        <begin position="123"/>
        <end position="146"/>
    </location>
</feature>
<evidence type="ECO:0000313" key="3">
    <source>
        <dbReference type="WBParaSite" id="sdigi.contig58.g3200.t1"/>
    </source>
</evidence>
<reference evidence="3" key="1">
    <citation type="submission" date="2022-11" db="UniProtKB">
        <authorList>
            <consortium name="WormBaseParasite"/>
        </authorList>
    </citation>
    <scope>IDENTIFICATION</scope>
</reference>
<feature type="compositionally biased region" description="Basic residues" evidence="1">
    <location>
        <begin position="133"/>
        <end position="146"/>
    </location>
</feature>
<proteinExistence type="predicted"/>
<evidence type="ECO:0000256" key="1">
    <source>
        <dbReference type="SAM" id="MobiDB-lite"/>
    </source>
</evidence>
<feature type="compositionally biased region" description="Low complexity" evidence="1">
    <location>
        <begin position="123"/>
        <end position="132"/>
    </location>
</feature>
<accession>A0A915Q1J5</accession>
<dbReference type="WBParaSite" id="sdigi.contig58.g3200.t1">
    <property type="protein sequence ID" value="sdigi.contig58.g3200.t1"/>
    <property type="gene ID" value="sdigi.contig58.g3200"/>
</dbReference>
<evidence type="ECO:0000313" key="2">
    <source>
        <dbReference type="Proteomes" id="UP000887581"/>
    </source>
</evidence>